<feature type="transmembrane region" description="Helical" evidence="1">
    <location>
        <begin position="179"/>
        <end position="206"/>
    </location>
</feature>
<feature type="transmembrane region" description="Helical" evidence="1">
    <location>
        <begin position="13"/>
        <end position="32"/>
    </location>
</feature>
<evidence type="ECO:0000313" key="2">
    <source>
        <dbReference type="EMBL" id="MBM6672333.1"/>
    </source>
</evidence>
<comment type="caution">
    <text evidence="2">The sequence shown here is derived from an EMBL/GenBank/DDBJ whole genome shotgun (WGS) entry which is preliminary data.</text>
</comment>
<feature type="transmembrane region" description="Helical" evidence="1">
    <location>
        <begin position="341"/>
        <end position="358"/>
    </location>
</feature>
<dbReference type="AlphaFoldDB" id="A0A938WQP2"/>
<organism evidence="2 3">
    <name type="scientific">Marseilla massiliensis</name>
    <dbReference type="NCBI Taxonomy" id="1841864"/>
    <lineage>
        <taxon>Bacteria</taxon>
        <taxon>Pseudomonadati</taxon>
        <taxon>Bacteroidota</taxon>
        <taxon>Bacteroidia</taxon>
        <taxon>Bacteroidales</taxon>
        <taxon>Prevotellaceae</taxon>
        <taxon>Marseilla</taxon>
    </lineage>
</organism>
<proteinExistence type="predicted"/>
<evidence type="ECO:0000313" key="3">
    <source>
        <dbReference type="Proteomes" id="UP000706891"/>
    </source>
</evidence>
<keyword evidence="3" id="KW-1185">Reference proteome</keyword>
<sequence>MNIFAGYGVGDPVIYWVLRILLLGILIYCGWGISYDSPKKFTKYAWIAGTFYSLIQGLRWLRGADYPHYYDDIVTLLGKYPGGISNGEETVDPEPLYELWCNVFYYSGLPFWVAFIIYSALLIGGVFMILKKIPNCAIWVLPTFFLLTQSSENIIRQYIAISFLLYAIYFYLNNDKKKMIYSLVAIILIHYSGIIAIVVFLLTIVLPEKIFKVLEKRNMIYIYIGLFIFIYFFWDISQLSTFADWIGNNLHLSEDSKGAHYIDNAERWFSDEGSMSVVLGNKAAGISRINQTITFLTYSSIIYYGFKFIRLNKKYRVFFYLSYVAIIVKAIGGDIEMFSRVYHWLVVFIPFLIGLYMVNGNINKNSKYCLYGIYGLFFLWFAFLGNILTTSMFGYGFVWDKY</sequence>
<feature type="transmembrane region" description="Helical" evidence="1">
    <location>
        <begin position="218"/>
        <end position="234"/>
    </location>
</feature>
<keyword evidence="1" id="KW-0472">Membrane</keyword>
<reference evidence="2" key="2">
    <citation type="journal article" date="2021" name="Sci. Rep.">
        <title>The distribution of antibiotic resistance genes in chicken gut microbiota commensals.</title>
        <authorList>
            <person name="Juricova H."/>
            <person name="Matiasovicova J."/>
            <person name="Kubasova T."/>
            <person name="Cejkova D."/>
            <person name="Rychlik I."/>
        </authorList>
    </citation>
    <scope>NUCLEOTIDE SEQUENCE</scope>
    <source>
        <strain evidence="2">An824</strain>
    </source>
</reference>
<keyword evidence="1" id="KW-0812">Transmembrane</keyword>
<feature type="transmembrane region" description="Helical" evidence="1">
    <location>
        <begin position="154"/>
        <end position="173"/>
    </location>
</feature>
<reference evidence="2" key="1">
    <citation type="submission" date="2020-08" db="EMBL/GenBank/DDBJ databases">
        <authorList>
            <person name="Cejkova D."/>
            <person name="Kubasova T."/>
            <person name="Jahodarova E."/>
            <person name="Rychlik I."/>
        </authorList>
    </citation>
    <scope>NUCLEOTIDE SEQUENCE</scope>
    <source>
        <strain evidence="2">An824</strain>
    </source>
</reference>
<protein>
    <submittedName>
        <fullName evidence="2">EpsG family protein</fullName>
    </submittedName>
</protein>
<dbReference type="RefSeq" id="WP_205102745.1">
    <property type="nucleotide sequence ID" value="NZ_JACJJG010000001.1"/>
</dbReference>
<feature type="transmembrane region" description="Helical" evidence="1">
    <location>
        <begin position="370"/>
        <end position="398"/>
    </location>
</feature>
<name>A0A938WQP2_9BACT</name>
<dbReference type="Proteomes" id="UP000706891">
    <property type="component" value="Unassembled WGS sequence"/>
</dbReference>
<evidence type="ECO:0000256" key="1">
    <source>
        <dbReference type="SAM" id="Phobius"/>
    </source>
</evidence>
<dbReference type="InterPro" id="IPR049458">
    <property type="entry name" value="EpsG-like"/>
</dbReference>
<keyword evidence="1" id="KW-1133">Transmembrane helix</keyword>
<feature type="transmembrane region" description="Helical" evidence="1">
    <location>
        <begin position="109"/>
        <end position="130"/>
    </location>
</feature>
<accession>A0A938WQP2</accession>
<feature type="transmembrane region" description="Helical" evidence="1">
    <location>
        <begin position="318"/>
        <end position="335"/>
    </location>
</feature>
<dbReference type="EMBL" id="JACJJG010000001">
    <property type="protein sequence ID" value="MBM6672333.1"/>
    <property type="molecule type" value="Genomic_DNA"/>
</dbReference>
<dbReference type="Pfam" id="PF14897">
    <property type="entry name" value="EpsG"/>
    <property type="match status" value="1"/>
</dbReference>
<gene>
    <name evidence="2" type="ORF">H6A34_00290</name>
</gene>